<feature type="compositionally biased region" description="Low complexity" evidence="1">
    <location>
        <begin position="13"/>
        <end position="45"/>
    </location>
</feature>
<evidence type="ECO:0000313" key="2">
    <source>
        <dbReference type="EMBL" id="URE30172.1"/>
    </source>
</evidence>
<organism evidence="2 3">
    <name type="scientific">Musa troglodytarum</name>
    <name type="common">fe'i banana</name>
    <dbReference type="NCBI Taxonomy" id="320322"/>
    <lineage>
        <taxon>Eukaryota</taxon>
        <taxon>Viridiplantae</taxon>
        <taxon>Streptophyta</taxon>
        <taxon>Embryophyta</taxon>
        <taxon>Tracheophyta</taxon>
        <taxon>Spermatophyta</taxon>
        <taxon>Magnoliopsida</taxon>
        <taxon>Liliopsida</taxon>
        <taxon>Zingiberales</taxon>
        <taxon>Musaceae</taxon>
        <taxon>Musa</taxon>
    </lineage>
</organism>
<feature type="region of interest" description="Disordered" evidence="1">
    <location>
        <begin position="1"/>
        <end position="45"/>
    </location>
</feature>
<evidence type="ECO:0000256" key="1">
    <source>
        <dbReference type="SAM" id="MobiDB-lite"/>
    </source>
</evidence>
<dbReference type="EMBL" id="CP097510">
    <property type="protein sequence ID" value="URE30172.1"/>
    <property type="molecule type" value="Genomic_DNA"/>
</dbReference>
<keyword evidence="3" id="KW-1185">Reference proteome</keyword>
<proteinExistence type="predicted"/>
<reference evidence="2" key="1">
    <citation type="submission" date="2022-05" db="EMBL/GenBank/DDBJ databases">
        <title>The Musa troglodytarum L. genome provides insights into the mechanism of non-climacteric behaviour and enrichment of carotenoids.</title>
        <authorList>
            <person name="Wang J."/>
        </authorList>
    </citation>
    <scope>NUCLEOTIDE SEQUENCE</scope>
    <source>
        <tissue evidence="2">Leaf</tissue>
    </source>
</reference>
<accession>A0A9E7KSH1</accession>
<name>A0A9E7KSH1_9LILI</name>
<protein>
    <submittedName>
        <fullName evidence="2">Uncharacterized protein</fullName>
    </submittedName>
</protein>
<gene>
    <name evidence="2" type="ORF">MUK42_03520</name>
</gene>
<sequence length="54" mass="5525">MGAGFRCRGSAQTRSSPVSTSTPIRRRSSSWSTTSTGITGSFGTSTVGLRAAIS</sequence>
<evidence type="ECO:0000313" key="3">
    <source>
        <dbReference type="Proteomes" id="UP001055439"/>
    </source>
</evidence>
<dbReference type="AlphaFoldDB" id="A0A9E7KSH1"/>
<dbReference type="Proteomes" id="UP001055439">
    <property type="component" value="Chromosome 8"/>
</dbReference>